<dbReference type="CDD" id="cd20339">
    <property type="entry name" value="BRcat_RBR_RNF216"/>
    <property type="match status" value="1"/>
</dbReference>
<dbReference type="Gene3D" id="1.20.120.1750">
    <property type="match status" value="1"/>
</dbReference>
<evidence type="ECO:0000256" key="3">
    <source>
        <dbReference type="ARBA" id="ARBA00022723"/>
    </source>
</evidence>
<dbReference type="PANTHER" id="PTHR22770:SF47">
    <property type="entry name" value="E3 UBIQUITIN-PROTEIN LIGASE RNF216"/>
    <property type="match status" value="1"/>
</dbReference>
<keyword evidence="2" id="KW-0808">Transferase</keyword>
<dbReference type="GO" id="GO:0016740">
    <property type="term" value="F:transferase activity"/>
    <property type="evidence" value="ECO:0007669"/>
    <property type="project" value="UniProtKB-KW"/>
</dbReference>
<dbReference type="STRING" id="180088.A0A1J8Q3X7"/>
<evidence type="ECO:0000259" key="8">
    <source>
        <dbReference type="PROSITE" id="PS51873"/>
    </source>
</evidence>
<dbReference type="Pfam" id="PF26200">
    <property type="entry name" value="Rcat_RNF216"/>
    <property type="match status" value="1"/>
</dbReference>
<dbReference type="Proteomes" id="UP000183567">
    <property type="component" value="Unassembled WGS sequence"/>
</dbReference>
<evidence type="ECO:0000256" key="7">
    <source>
        <dbReference type="ARBA" id="ARBA00022833"/>
    </source>
</evidence>
<organism evidence="9 10">
    <name type="scientific">Rhizopogon vesiculosus</name>
    <dbReference type="NCBI Taxonomy" id="180088"/>
    <lineage>
        <taxon>Eukaryota</taxon>
        <taxon>Fungi</taxon>
        <taxon>Dikarya</taxon>
        <taxon>Basidiomycota</taxon>
        <taxon>Agaricomycotina</taxon>
        <taxon>Agaricomycetes</taxon>
        <taxon>Agaricomycetidae</taxon>
        <taxon>Boletales</taxon>
        <taxon>Suillineae</taxon>
        <taxon>Rhizopogonaceae</taxon>
        <taxon>Rhizopogon</taxon>
    </lineage>
</organism>
<evidence type="ECO:0000313" key="9">
    <source>
        <dbReference type="EMBL" id="OJA15757.1"/>
    </source>
</evidence>
<dbReference type="EMBL" id="LVVM01002901">
    <property type="protein sequence ID" value="OJA15757.1"/>
    <property type="molecule type" value="Genomic_DNA"/>
</dbReference>
<proteinExistence type="predicted"/>
<dbReference type="InterPro" id="IPR051628">
    <property type="entry name" value="LUBAC_E3_Ligases"/>
</dbReference>
<keyword evidence="3" id="KW-0479">Metal-binding</keyword>
<evidence type="ECO:0000256" key="2">
    <source>
        <dbReference type="ARBA" id="ARBA00022679"/>
    </source>
</evidence>
<keyword evidence="7" id="KW-0862">Zinc</keyword>
<comment type="pathway">
    <text evidence="1">Protein modification; protein ubiquitination.</text>
</comment>
<dbReference type="CDD" id="cd16630">
    <property type="entry name" value="RING-HC_RBR_RNF216"/>
    <property type="match status" value="1"/>
</dbReference>
<evidence type="ECO:0000313" key="10">
    <source>
        <dbReference type="Proteomes" id="UP000183567"/>
    </source>
</evidence>
<feature type="domain" description="RING-type" evidence="8">
    <location>
        <begin position="23"/>
        <end position="238"/>
    </location>
</feature>
<dbReference type="InterPro" id="IPR002867">
    <property type="entry name" value="IBR_dom"/>
</dbReference>
<dbReference type="AlphaFoldDB" id="A0A1J8Q3X7"/>
<evidence type="ECO:0000256" key="6">
    <source>
        <dbReference type="ARBA" id="ARBA00022786"/>
    </source>
</evidence>
<dbReference type="PANTHER" id="PTHR22770">
    <property type="entry name" value="UBIQUITIN CONJUGATING ENZYME 7 INTERACTING PROTEIN-RELATED"/>
    <property type="match status" value="1"/>
</dbReference>
<evidence type="ECO:0000256" key="1">
    <source>
        <dbReference type="ARBA" id="ARBA00004906"/>
    </source>
</evidence>
<keyword evidence="6" id="KW-0833">Ubl conjugation pathway</keyword>
<dbReference type="SUPFAM" id="SSF57850">
    <property type="entry name" value="RING/U-box"/>
    <property type="match status" value="2"/>
</dbReference>
<keyword evidence="5" id="KW-0863">Zinc-finger</keyword>
<protein>
    <recommendedName>
        <fullName evidence="8">RING-type domain-containing protein</fullName>
    </recommendedName>
</protein>
<dbReference type="InterPro" id="IPR047544">
    <property type="entry name" value="RING-HC_RBR_RNF216"/>
</dbReference>
<dbReference type="PROSITE" id="PS51873">
    <property type="entry name" value="TRIAD"/>
    <property type="match status" value="1"/>
</dbReference>
<accession>A0A1J8Q3X7</accession>
<keyword evidence="10" id="KW-1185">Reference proteome</keyword>
<gene>
    <name evidence="9" type="ORF">AZE42_05348</name>
</gene>
<dbReference type="InterPro" id="IPR044066">
    <property type="entry name" value="TRIAD_supradom"/>
</dbReference>
<evidence type="ECO:0000256" key="4">
    <source>
        <dbReference type="ARBA" id="ARBA00022737"/>
    </source>
</evidence>
<dbReference type="InterPro" id="IPR047545">
    <property type="entry name" value="BRcat_RBR_RNF216"/>
</dbReference>
<evidence type="ECO:0000256" key="5">
    <source>
        <dbReference type="ARBA" id="ARBA00022771"/>
    </source>
</evidence>
<dbReference type="SMART" id="SM00647">
    <property type="entry name" value="IBR"/>
    <property type="match status" value="2"/>
</dbReference>
<comment type="caution">
    <text evidence="9">The sequence shown here is derived from an EMBL/GenBank/DDBJ whole genome shotgun (WGS) entry which is preliminary data.</text>
</comment>
<sequence>MAENSEGVECESEEEQRWLLQQHTIQCGCCFDSYPFVKMVQCPDAHLFCKSCMSEYASNLLGEHNHNIICMDQSGCELLIPQSQLDRSLTPTLLDLYHRVKQRKEIEAARLENLEECPFCDYKCIIEDREEKLFRCENVGCSVVSCRQCKQPDHSSKSCKEVETDKKLDIEHTVEEAMSRALMRNCPKCQKAFIKEHGCNSIRCLNCATLSCYVCREVIDGCDHFGSDSDEDECPLSDEIGKRHAEEVYASASSFKLSHSRRSSMQVERAAKKAIKELQRDNRIKVDIRDGKIHAEFQLLSLHTT</sequence>
<dbReference type="GO" id="GO:0008270">
    <property type="term" value="F:zinc ion binding"/>
    <property type="evidence" value="ECO:0007669"/>
    <property type="project" value="UniProtKB-KW"/>
</dbReference>
<dbReference type="OrthoDB" id="2639008at2759"/>
<keyword evidence="4" id="KW-0677">Repeat</keyword>
<name>A0A1J8Q3X7_9AGAM</name>
<reference evidence="9 10" key="1">
    <citation type="submission" date="2016-03" db="EMBL/GenBank/DDBJ databases">
        <title>Comparative genomics of the ectomycorrhizal sister species Rhizopogon vinicolor and Rhizopogon vesiculosus (Basidiomycota: Boletales) reveals a divergence of the mating type B locus.</title>
        <authorList>
            <person name="Mujic A.B."/>
            <person name="Kuo A."/>
            <person name="Tritt A."/>
            <person name="Lipzen A."/>
            <person name="Chen C."/>
            <person name="Johnson J."/>
            <person name="Sharma A."/>
            <person name="Barry K."/>
            <person name="Grigoriev I.V."/>
            <person name="Spatafora J.W."/>
        </authorList>
    </citation>
    <scope>NUCLEOTIDE SEQUENCE [LARGE SCALE GENOMIC DNA]</scope>
    <source>
        <strain evidence="9 10">AM-OR11-056</strain>
    </source>
</reference>